<dbReference type="InterPro" id="IPR011009">
    <property type="entry name" value="Kinase-like_dom_sf"/>
</dbReference>
<dbReference type="InterPro" id="IPR051678">
    <property type="entry name" value="AGP_Transferase"/>
</dbReference>
<dbReference type="Gene3D" id="3.30.200.20">
    <property type="entry name" value="Phosphorylase Kinase, domain 1"/>
    <property type="match status" value="1"/>
</dbReference>
<dbReference type="Proteomes" id="UP001628179">
    <property type="component" value="Unassembled WGS sequence"/>
</dbReference>
<protein>
    <recommendedName>
        <fullName evidence="1">Aminoglycoside phosphotransferase domain-containing protein</fullName>
    </recommendedName>
</protein>
<sequence>MADSFSLGSAAWTCGDEYGGEGEYADRIDQFIDKINKNALLSYASLLRGNQPCTLSSEFSVGHFNLVRKIQFDDGVEWIARLRMPPMADHGNGMISPPSWERIFLDMQSELATMEFVRQNTDIPIPRVYAHDLDDQNAVGCPFSIIEYIHGNTAEDVSRTYPGKHEGIPAQFQEKFWRQVAKIMVQLASIRLPKIGSIIRDSSNSFVVGPLIETGSGPYDSAAEFYTDYPLALSKSLGEQPVRWQDELVQAFRSLAATFPPPAARVGNGSTDGFGLANYDLNPNNILVDREFNVLAVIDWDSVVSVPDAALHRFPFLMGVDCAVPGVVGIHPAVMQREQLGRRFAEAVEAVGQEPAANDCKGANKRQTYELTRSGFFSKEAVAFRSLINVKMKLDWVNHTWLQGLRWLSEHDELQVAQFYFGGGELNTKTESI</sequence>
<evidence type="ECO:0000259" key="1">
    <source>
        <dbReference type="Pfam" id="PF01636"/>
    </source>
</evidence>
<reference evidence="2 3" key="1">
    <citation type="submission" date="2024-09" db="EMBL/GenBank/DDBJ databases">
        <title>Itraconazole resistance in Madurella fahalii resulting from another homologue of gene encoding cytochrome P450 14-alpha sterol demethylase (CYP51).</title>
        <authorList>
            <person name="Yoshioka I."/>
            <person name="Fahal A.H."/>
            <person name="Kaneko S."/>
            <person name="Yaguchi T."/>
        </authorList>
    </citation>
    <scope>NUCLEOTIDE SEQUENCE [LARGE SCALE GENOMIC DNA]</scope>
    <source>
        <strain evidence="2 3">IFM 68171</strain>
    </source>
</reference>
<dbReference type="PANTHER" id="PTHR21310:SF15">
    <property type="entry name" value="AMINOGLYCOSIDE PHOSPHOTRANSFERASE DOMAIN-CONTAINING PROTEIN"/>
    <property type="match status" value="1"/>
</dbReference>
<name>A0ABQ0G2J2_9PEZI</name>
<dbReference type="PANTHER" id="PTHR21310">
    <property type="entry name" value="AMINOGLYCOSIDE PHOSPHOTRANSFERASE-RELATED-RELATED"/>
    <property type="match status" value="1"/>
</dbReference>
<dbReference type="RefSeq" id="XP_070913700.1">
    <property type="nucleotide sequence ID" value="XM_071057599.1"/>
</dbReference>
<dbReference type="SUPFAM" id="SSF56112">
    <property type="entry name" value="Protein kinase-like (PK-like)"/>
    <property type="match status" value="1"/>
</dbReference>
<keyword evidence="3" id="KW-1185">Reference proteome</keyword>
<gene>
    <name evidence="2" type="ORF">MFIFM68171_02177</name>
</gene>
<dbReference type="EMBL" id="BAAFSV010000001">
    <property type="protein sequence ID" value="GAB1311967.1"/>
    <property type="molecule type" value="Genomic_DNA"/>
</dbReference>
<dbReference type="InterPro" id="IPR002575">
    <property type="entry name" value="Aminoglycoside_PTrfase"/>
</dbReference>
<feature type="domain" description="Aminoglycoside phosphotransferase" evidence="1">
    <location>
        <begin position="96"/>
        <end position="303"/>
    </location>
</feature>
<dbReference type="GeneID" id="98172922"/>
<dbReference type="Pfam" id="PF01636">
    <property type="entry name" value="APH"/>
    <property type="match status" value="1"/>
</dbReference>
<evidence type="ECO:0000313" key="2">
    <source>
        <dbReference type="EMBL" id="GAB1311967.1"/>
    </source>
</evidence>
<dbReference type="Gene3D" id="3.90.1200.10">
    <property type="match status" value="1"/>
</dbReference>
<evidence type="ECO:0000313" key="3">
    <source>
        <dbReference type="Proteomes" id="UP001628179"/>
    </source>
</evidence>
<proteinExistence type="predicted"/>
<organism evidence="2 3">
    <name type="scientific">Madurella fahalii</name>
    <dbReference type="NCBI Taxonomy" id="1157608"/>
    <lineage>
        <taxon>Eukaryota</taxon>
        <taxon>Fungi</taxon>
        <taxon>Dikarya</taxon>
        <taxon>Ascomycota</taxon>
        <taxon>Pezizomycotina</taxon>
        <taxon>Sordariomycetes</taxon>
        <taxon>Sordariomycetidae</taxon>
        <taxon>Sordariales</taxon>
        <taxon>Sordariales incertae sedis</taxon>
        <taxon>Madurella</taxon>
    </lineage>
</organism>
<accession>A0ABQ0G2J2</accession>
<comment type="caution">
    <text evidence="2">The sequence shown here is derived from an EMBL/GenBank/DDBJ whole genome shotgun (WGS) entry which is preliminary data.</text>
</comment>